<protein>
    <submittedName>
        <fullName evidence="2">Uncharacterized protein</fullName>
    </submittedName>
</protein>
<dbReference type="EMBL" id="JBBKZS010000005">
    <property type="protein sequence ID" value="MEJ8855596.1"/>
    <property type="molecule type" value="Genomic_DNA"/>
</dbReference>
<reference evidence="2 3" key="1">
    <citation type="submission" date="2024-03" db="EMBL/GenBank/DDBJ databases">
        <title>Novel species of the genus Variovorax.</title>
        <authorList>
            <person name="Liu Q."/>
            <person name="Xin Y.-H."/>
        </authorList>
    </citation>
    <scope>NUCLEOTIDE SEQUENCE [LARGE SCALE GENOMIC DNA]</scope>
    <source>
        <strain evidence="2 3">KACC 18901</strain>
    </source>
</reference>
<dbReference type="RefSeq" id="WP_340335682.1">
    <property type="nucleotide sequence ID" value="NZ_JBBKZS010000005.1"/>
</dbReference>
<accession>A0ABU8X6X8</accession>
<keyword evidence="3" id="KW-1185">Reference proteome</keyword>
<sequence>MRSALRLAIGIYALLALLSLLLIPASAHGWFGVARDPLSAVFALALALPWTVLIFALPPMPTWLSFALLALGMTLNVAAGLFVVRRMRTGE</sequence>
<proteinExistence type="predicted"/>
<keyword evidence="1" id="KW-0812">Transmembrane</keyword>
<feature type="transmembrane region" description="Helical" evidence="1">
    <location>
        <begin position="64"/>
        <end position="84"/>
    </location>
</feature>
<organism evidence="2 3">
    <name type="scientific">Variovorax robiniae</name>
    <dbReference type="NCBI Taxonomy" id="1836199"/>
    <lineage>
        <taxon>Bacteria</taxon>
        <taxon>Pseudomonadati</taxon>
        <taxon>Pseudomonadota</taxon>
        <taxon>Betaproteobacteria</taxon>
        <taxon>Burkholderiales</taxon>
        <taxon>Comamonadaceae</taxon>
        <taxon>Variovorax</taxon>
    </lineage>
</organism>
<keyword evidence="1" id="KW-1133">Transmembrane helix</keyword>
<evidence type="ECO:0000313" key="3">
    <source>
        <dbReference type="Proteomes" id="UP001367030"/>
    </source>
</evidence>
<dbReference type="Proteomes" id="UP001367030">
    <property type="component" value="Unassembled WGS sequence"/>
</dbReference>
<name>A0ABU8X6X8_9BURK</name>
<comment type="caution">
    <text evidence="2">The sequence shown here is derived from an EMBL/GenBank/DDBJ whole genome shotgun (WGS) entry which is preliminary data.</text>
</comment>
<evidence type="ECO:0000313" key="2">
    <source>
        <dbReference type="EMBL" id="MEJ8855596.1"/>
    </source>
</evidence>
<evidence type="ECO:0000256" key="1">
    <source>
        <dbReference type="SAM" id="Phobius"/>
    </source>
</evidence>
<feature type="transmembrane region" description="Helical" evidence="1">
    <location>
        <begin position="37"/>
        <end position="57"/>
    </location>
</feature>
<gene>
    <name evidence="2" type="ORF">WKW79_13505</name>
</gene>
<keyword evidence="1" id="KW-0472">Membrane</keyword>